<evidence type="ECO:0000313" key="13">
    <source>
        <dbReference type="EMBL" id="PRC92821.1"/>
    </source>
</evidence>
<comment type="function">
    <text evidence="1 11">Catalyzes the reversible adenylation of nicotinate mononucleotide (NaMN) to nicotinic acid adenine dinucleotide (NaAD).</text>
</comment>
<comment type="caution">
    <text evidence="13">The sequence shown here is derived from an EMBL/GenBank/DDBJ whole genome shotgun (WGS) entry which is preliminary data.</text>
</comment>
<dbReference type="EC" id="2.7.7.18" evidence="11"/>
<dbReference type="GO" id="GO:0009435">
    <property type="term" value="P:NAD+ biosynthetic process"/>
    <property type="evidence" value="ECO:0007669"/>
    <property type="project" value="UniProtKB-UniRule"/>
</dbReference>
<evidence type="ECO:0000256" key="1">
    <source>
        <dbReference type="ARBA" id="ARBA00002324"/>
    </source>
</evidence>
<keyword evidence="8 11" id="KW-0067">ATP-binding</keyword>
<dbReference type="RefSeq" id="WP_105532304.1">
    <property type="nucleotide sequence ID" value="NZ_PUGF01000011.1"/>
</dbReference>
<evidence type="ECO:0000259" key="12">
    <source>
        <dbReference type="Pfam" id="PF01467"/>
    </source>
</evidence>
<dbReference type="PANTHER" id="PTHR39321:SF3">
    <property type="entry name" value="PHOSPHOPANTETHEINE ADENYLYLTRANSFERASE"/>
    <property type="match status" value="1"/>
</dbReference>
<accession>A0A2S9GYN0</accession>
<dbReference type="Gene3D" id="3.40.50.620">
    <property type="entry name" value="HUPs"/>
    <property type="match status" value="1"/>
</dbReference>
<dbReference type="Pfam" id="PF01467">
    <property type="entry name" value="CTP_transf_like"/>
    <property type="match status" value="1"/>
</dbReference>
<comment type="catalytic activity">
    <reaction evidence="10 11">
        <text>nicotinate beta-D-ribonucleotide + ATP + H(+) = deamido-NAD(+) + diphosphate</text>
        <dbReference type="Rhea" id="RHEA:22860"/>
        <dbReference type="ChEBI" id="CHEBI:15378"/>
        <dbReference type="ChEBI" id="CHEBI:30616"/>
        <dbReference type="ChEBI" id="CHEBI:33019"/>
        <dbReference type="ChEBI" id="CHEBI:57502"/>
        <dbReference type="ChEBI" id="CHEBI:58437"/>
        <dbReference type="EC" id="2.7.7.18"/>
    </reaction>
</comment>
<dbReference type="CDD" id="cd02165">
    <property type="entry name" value="NMNAT"/>
    <property type="match status" value="1"/>
</dbReference>
<evidence type="ECO:0000256" key="4">
    <source>
        <dbReference type="ARBA" id="ARBA00022642"/>
    </source>
</evidence>
<dbReference type="NCBIfam" id="TIGR00482">
    <property type="entry name" value="nicotinate (nicotinamide) nucleotide adenylyltransferase"/>
    <property type="match status" value="1"/>
</dbReference>
<dbReference type="HAMAP" id="MF_00244">
    <property type="entry name" value="NaMN_adenylyltr"/>
    <property type="match status" value="1"/>
</dbReference>
<evidence type="ECO:0000256" key="6">
    <source>
        <dbReference type="ARBA" id="ARBA00022695"/>
    </source>
</evidence>
<dbReference type="GO" id="GO:0005524">
    <property type="term" value="F:ATP binding"/>
    <property type="evidence" value="ECO:0007669"/>
    <property type="project" value="UniProtKB-KW"/>
</dbReference>
<dbReference type="GO" id="GO:0004515">
    <property type="term" value="F:nicotinate-nucleotide adenylyltransferase activity"/>
    <property type="evidence" value="ECO:0007669"/>
    <property type="project" value="UniProtKB-UniRule"/>
</dbReference>
<evidence type="ECO:0000256" key="2">
    <source>
        <dbReference type="ARBA" id="ARBA00005019"/>
    </source>
</evidence>
<evidence type="ECO:0000313" key="14">
    <source>
        <dbReference type="Proteomes" id="UP000237839"/>
    </source>
</evidence>
<dbReference type="PANTHER" id="PTHR39321">
    <property type="entry name" value="NICOTINATE-NUCLEOTIDE ADENYLYLTRANSFERASE-RELATED"/>
    <property type="match status" value="1"/>
</dbReference>
<dbReference type="AlphaFoldDB" id="A0A2S9GYN0"/>
<evidence type="ECO:0000256" key="8">
    <source>
        <dbReference type="ARBA" id="ARBA00022840"/>
    </source>
</evidence>
<evidence type="ECO:0000256" key="9">
    <source>
        <dbReference type="ARBA" id="ARBA00023027"/>
    </source>
</evidence>
<comment type="similarity">
    <text evidence="3 11">Belongs to the NadD family.</text>
</comment>
<evidence type="ECO:0000256" key="7">
    <source>
        <dbReference type="ARBA" id="ARBA00022741"/>
    </source>
</evidence>
<comment type="pathway">
    <text evidence="2 11">Cofactor biosynthesis; NAD(+) biosynthesis; deamido-NAD(+) from nicotinate D-ribonucleotide: step 1/1.</text>
</comment>
<name>A0A2S9GYN0_9BURK</name>
<keyword evidence="4 11" id="KW-0662">Pyridine nucleotide biosynthesis</keyword>
<feature type="domain" description="Cytidyltransferase-like" evidence="12">
    <location>
        <begin position="18"/>
        <end position="202"/>
    </location>
</feature>
<evidence type="ECO:0000256" key="10">
    <source>
        <dbReference type="ARBA" id="ARBA00048721"/>
    </source>
</evidence>
<dbReference type="InterPro" id="IPR005248">
    <property type="entry name" value="NadD/NMNAT"/>
</dbReference>
<evidence type="ECO:0000256" key="5">
    <source>
        <dbReference type="ARBA" id="ARBA00022679"/>
    </source>
</evidence>
<dbReference type="EMBL" id="PUGF01000011">
    <property type="protein sequence ID" value="PRC92821.1"/>
    <property type="molecule type" value="Genomic_DNA"/>
</dbReference>
<protein>
    <recommendedName>
        <fullName evidence="11">Probable nicotinate-nucleotide adenylyltransferase</fullName>
        <ecNumber evidence="11">2.7.7.18</ecNumber>
    </recommendedName>
    <alternativeName>
        <fullName evidence="11">Deamido-NAD(+) diphosphorylase</fullName>
    </alternativeName>
    <alternativeName>
        <fullName evidence="11">Deamido-NAD(+) pyrophosphorylase</fullName>
    </alternativeName>
    <alternativeName>
        <fullName evidence="11">Nicotinate mononucleotide adenylyltransferase</fullName>
        <shortName evidence="11">NaMN adenylyltransferase</shortName>
    </alternativeName>
</protein>
<dbReference type="SUPFAM" id="SSF52374">
    <property type="entry name" value="Nucleotidylyl transferase"/>
    <property type="match status" value="1"/>
</dbReference>
<keyword evidence="7 11" id="KW-0547">Nucleotide-binding</keyword>
<sequence length="223" mass="24964">MSEETGEAKTTNNQCIAIFGGSFDPVHSAHVALTELFNNLLKPTQLRIIPTGWSWQKTAFKTSPQQRIAMLSLAFAELSKQTSLIIDVQEIKRAELGIPSYSIDTLSILRNEFGASASLIFLMGADQLQQLQSWQNWQRLFELAHIAVVARPGFKLDAIDNLVANEFKQRAGSVEQLRNRPCGHTYLCADLAIDISSTQVRDGKNLSLLPPKVLDYIQQHHLY</sequence>
<gene>
    <name evidence="11" type="primary">nadD</name>
    <name evidence="13" type="ORF">S2091_2551</name>
</gene>
<evidence type="ECO:0000256" key="3">
    <source>
        <dbReference type="ARBA" id="ARBA00009014"/>
    </source>
</evidence>
<dbReference type="InterPro" id="IPR014729">
    <property type="entry name" value="Rossmann-like_a/b/a_fold"/>
</dbReference>
<keyword evidence="14" id="KW-1185">Reference proteome</keyword>
<dbReference type="UniPathway" id="UPA00253">
    <property type="reaction ID" value="UER00332"/>
</dbReference>
<keyword evidence="5 11" id="KW-0808">Transferase</keyword>
<dbReference type="InterPro" id="IPR004821">
    <property type="entry name" value="Cyt_trans-like"/>
</dbReference>
<keyword evidence="6 11" id="KW-0548">Nucleotidyltransferase</keyword>
<reference evidence="13 14" key="1">
    <citation type="submission" date="2018-02" db="EMBL/GenBank/DDBJ databases">
        <title>Solimicrobium silvestre gen. nov., sp. nov., isolated from alpine forest soil.</title>
        <authorList>
            <person name="Margesin R."/>
            <person name="Albuquerque L."/>
            <person name="Zhang D.-C."/>
            <person name="Froufe H.J.C."/>
            <person name="Severino R."/>
            <person name="Roxo I."/>
            <person name="Egas C."/>
            <person name="Da Costa M.S."/>
        </authorList>
    </citation>
    <scope>NUCLEOTIDE SEQUENCE [LARGE SCALE GENOMIC DNA]</scope>
    <source>
        <strain evidence="13 14">S20-91</strain>
    </source>
</reference>
<dbReference type="Proteomes" id="UP000237839">
    <property type="component" value="Unassembled WGS sequence"/>
</dbReference>
<proteinExistence type="inferred from homology"/>
<dbReference type="OrthoDB" id="5295945at2"/>
<evidence type="ECO:0000256" key="11">
    <source>
        <dbReference type="HAMAP-Rule" id="MF_00244"/>
    </source>
</evidence>
<organism evidence="13 14">
    <name type="scientific">Solimicrobium silvestre</name>
    <dbReference type="NCBI Taxonomy" id="2099400"/>
    <lineage>
        <taxon>Bacteria</taxon>
        <taxon>Pseudomonadati</taxon>
        <taxon>Pseudomonadota</taxon>
        <taxon>Betaproteobacteria</taxon>
        <taxon>Burkholderiales</taxon>
        <taxon>Oxalobacteraceae</taxon>
        <taxon>Solimicrobium</taxon>
    </lineage>
</organism>
<keyword evidence="9 11" id="KW-0520">NAD</keyword>